<feature type="domain" description="EAL" evidence="1">
    <location>
        <begin position="1"/>
        <end position="205"/>
    </location>
</feature>
<dbReference type="PANTHER" id="PTHR33525">
    <property type="match status" value="1"/>
</dbReference>
<dbReference type="InterPro" id="IPR013976">
    <property type="entry name" value="HDOD"/>
</dbReference>
<dbReference type="InterPro" id="IPR014408">
    <property type="entry name" value="dGMP_Pdiesterase_EAL/HD-GYP"/>
</dbReference>
<name>A0ABT1G6F5_9GAMM</name>
<dbReference type="Pfam" id="PF00563">
    <property type="entry name" value="EAL"/>
    <property type="match status" value="1"/>
</dbReference>
<evidence type="ECO:0000313" key="4">
    <source>
        <dbReference type="Proteomes" id="UP001523550"/>
    </source>
</evidence>
<dbReference type="Pfam" id="PF08668">
    <property type="entry name" value="HDOD"/>
    <property type="match status" value="1"/>
</dbReference>
<keyword evidence="4" id="KW-1185">Reference proteome</keyword>
<dbReference type="Gene3D" id="3.20.20.450">
    <property type="entry name" value="EAL domain"/>
    <property type="match status" value="1"/>
</dbReference>
<accession>A0ABT1G6F5</accession>
<dbReference type="InterPro" id="IPR052340">
    <property type="entry name" value="RNase_Y/CdgJ"/>
</dbReference>
<dbReference type="PROSITE" id="PS51833">
    <property type="entry name" value="HDOD"/>
    <property type="match status" value="1"/>
</dbReference>
<comment type="caution">
    <text evidence="3">The sequence shown here is derived from an EMBL/GenBank/DDBJ whole genome shotgun (WGS) entry which is preliminary data.</text>
</comment>
<evidence type="ECO:0000259" key="1">
    <source>
        <dbReference type="PROSITE" id="PS50883"/>
    </source>
</evidence>
<dbReference type="Gene3D" id="1.10.3210.10">
    <property type="entry name" value="Hypothetical protein af1432"/>
    <property type="match status" value="1"/>
</dbReference>
<evidence type="ECO:0000313" key="3">
    <source>
        <dbReference type="EMBL" id="MCP1726883.1"/>
    </source>
</evidence>
<dbReference type="PIRSF" id="PIRSF003180">
    <property type="entry name" value="DiGMPpdiest_YuxH"/>
    <property type="match status" value="1"/>
</dbReference>
<dbReference type="SUPFAM" id="SSF141868">
    <property type="entry name" value="EAL domain-like"/>
    <property type="match status" value="1"/>
</dbReference>
<dbReference type="SMART" id="SM00052">
    <property type="entry name" value="EAL"/>
    <property type="match status" value="1"/>
</dbReference>
<dbReference type="SUPFAM" id="SSF109604">
    <property type="entry name" value="HD-domain/PDEase-like"/>
    <property type="match status" value="1"/>
</dbReference>
<evidence type="ECO:0000259" key="2">
    <source>
        <dbReference type="PROSITE" id="PS51833"/>
    </source>
</evidence>
<dbReference type="InterPro" id="IPR001633">
    <property type="entry name" value="EAL_dom"/>
</dbReference>
<dbReference type="Proteomes" id="UP001523550">
    <property type="component" value="Unassembled WGS sequence"/>
</dbReference>
<reference evidence="3 4" key="1">
    <citation type="submission" date="2022-03" db="EMBL/GenBank/DDBJ databases">
        <title>Genomic Encyclopedia of Type Strains, Phase III (KMG-III): the genomes of soil and plant-associated and newly described type strains.</title>
        <authorList>
            <person name="Whitman W."/>
        </authorList>
    </citation>
    <scope>NUCLEOTIDE SEQUENCE [LARGE SCALE GENOMIC DNA]</scope>
    <source>
        <strain evidence="3 4">BSker1</strain>
    </source>
</reference>
<dbReference type="EMBL" id="JALJYF010000001">
    <property type="protein sequence ID" value="MCP1726883.1"/>
    <property type="molecule type" value="Genomic_DNA"/>
</dbReference>
<proteinExistence type="predicted"/>
<sequence length="399" mass="45332">MESVFVARQPIFNRKLQLYAYELLFRSGIKVSADFSDGDAATSEVILNTFTVFGLDELVGKAPAFINLTRRFLVQQDPLPLPQDRTVIEILEDVVIDEELIRSVERRKREGYTIALDDFFYTPQSEPLLEMVDIVKLEVPTLLDGQAPSLIEHLKRFNLTLVAEKIENQSQLDHCRELGCDYFQGYFLSRPDISSGTRLSSERIAMMELLGRLHDPEADILDLESVISKDLALSYKLLRYINSAYYRRAFEIRSLRQAVMMLGMRELRRWASIVSLSQASEKPEELINQLLVRAKMCELIAEEIAPDYSDVAFIAGLFSGLDALLNCTMEEALEKLPLAAEIRQALLEREGPVGEFLGAVLAYENADSIGLNASLVTPDRLRERYLAALQWQQRQSTLI</sequence>
<dbReference type="PANTHER" id="PTHR33525:SF4">
    <property type="entry name" value="CYCLIC DI-GMP PHOSPHODIESTERASE CDGJ"/>
    <property type="match status" value="1"/>
</dbReference>
<dbReference type="RefSeq" id="WP_253445869.1">
    <property type="nucleotide sequence ID" value="NZ_JALJYF010000001.1"/>
</dbReference>
<gene>
    <name evidence="3" type="ORF">J2T60_000848</name>
</gene>
<protein>
    <submittedName>
        <fullName evidence="3">EAL and modified HD-GYP domain-containing signal transduction protein</fullName>
    </submittedName>
</protein>
<dbReference type="InterPro" id="IPR035919">
    <property type="entry name" value="EAL_sf"/>
</dbReference>
<feature type="domain" description="HDOD" evidence="2">
    <location>
        <begin position="199"/>
        <end position="385"/>
    </location>
</feature>
<dbReference type="PROSITE" id="PS50883">
    <property type="entry name" value="EAL"/>
    <property type="match status" value="1"/>
</dbReference>
<organism evidence="3 4">
    <name type="scientific">Natronospira proteinivora</name>
    <dbReference type="NCBI Taxonomy" id="1807133"/>
    <lineage>
        <taxon>Bacteria</taxon>
        <taxon>Pseudomonadati</taxon>
        <taxon>Pseudomonadota</taxon>
        <taxon>Gammaproteobacteria</taxon>
        <taxon>Natronospirales</taxon>
        <taxon>Natronospiraceae</taxon>
        <taxon>Natronospira</taxon>
    </lineage>
</organism>